<dbReference type="Pfam" id="PF13411">
    <property type="entry name" value="MerR_1"/>
    <property type="match status" value="1"/>
</dbReference>
<feature type="coiled-coil region" evidence="5">
    <location>
        <begin position="77"/>
        <end position="104"/>
    </location>
</feature>
<evidence type="ECO:0000256" key="3">
    <source>
        <dbReference type="ARBA" id="ARBA00023159"/>
    </source>
</evidence>
<feature type="region of interest" description="Disordered" evidence="6">
    <location>
        <begin position="251"/>
        <end position="271"/>
    </location>
</feature>
<evidence type="ECO:0000256" key="5">
    <source>
        <dbReference type="SAM" id="Coils"/>
    </source>
</evidence>
<dbReference type="PROSITE" id="PS50937">
    <property type="entry name" value="HTH_MERR_2"/>
    <property type="match status" value="1"/>
</dbReference>
<dbReference type="PRINTS" id="PR00040">
    <property type="entry name" value="HTHMERR"/>
</dbReference>
<keyword evidence="4" id="KW-0804">Transcription</keyword>
<evidence type="ECO:0000313" key="9">
    <source>
        <dbReference type="Proteomes" id="UP000236047"/>
    </source>
</evidence>
<reference evidence="9" key="1">
    <citation type="submission" date="2015-09" db="EMBL/GenBank/DDBJ databases">
        <authorList>
            <person name="Graham D.E."/>
            <person name="Mahan K.M."/>
            <person name="Klingeman D.M."/>
            <person name="Fida T."/>
            <person name="Giannone R.J."/>
            <person name="Hettich R.L."/>
            <person name="Parry R.J."/>
            <person name="Spain J.C."/>
        </authorList>
    </citation>
    <scope>NUCLEOTIDE SEQUENCE [LARGE SCALE GENOMIC DNA]</scope>
    <source>
        <strain evidence="9">JCM 4701</strain>
    </source>
</reference>
<evidence type="ECO:0000313" key="8">
    <source>
        <dbReference type="EMBL" id="PNE42769.1"/>
    </source>
</evidence>
<dbReference type="InterPro" id="IPR036244">
    <property type="entry name" value="TipA-like_antibiotic-bd"/>
</dbReference>
<feature type="domain" description="HTH merR-type" evidence="7">
    <location>
        <begin position="1"/>
        <end position="71"/>
    </location>
</feature>
<evidence type="ECO:0000256" key="1">
    <source>
        <dbReference type="ARBA" id="ARBA00023015"/>
    </source>
</evidence>
<evidence type="ECO:0000256" key="2">
    <source>
        <dbReference type="ARBA" id="ARBA00023125"/>
    </source>
</evidence>
<dbReference type="Pfam" id="PF07739">
    <property type="entry name" value="TipAS"/>
    <property type="match status" value="1"/>
</dbReference>
<dbReference type="GO" id="GO:0003677">
    <property type="term" value="F:DNA binding"/>
    <property type="evidence" value="ECO:0007669"/>
    <property type="project" value="UniProtKB-KW"/>
</dbReference>
<protein>
    <submittedName>
        <fullName evidence="8">Transcriptional regulator</fullName>
    </submittedName>
</protein>
<dbReference type="Gene3D" id="1.10.490.50">
    <property type="entry name" value="Antibiotic binding domain of TipA-like multidrug resistance regulators"/>
    <property type="match status" value="1"/>
</dbReference>
<dbReference type="SMART" id="SM00422">
    <property type="entry name" value="HTH_MERR"/>
    <property type="match status" value="1"/>
</dbReference>
<dbReference type="GO" id="GO:0003700">
    <property type="term" value="F:DNA-binding transcription factor activity"/>
    <property type="evidence" value="ECO:0007669"/>
    <property type="project" value="InterPro"/>
</dbReference>
<accession>A0A2N8PP19</accession>
<dbReference type="PANTHER" id="PTHR30204:SF90">
    <property type="entry name" value="HTH-TYPE TRANSCRIPTIONAL ACTIVATOR MTA"/>
    <property type="match status" value="1"/>
</dbReference>
<keyword evidence="9" id="KW-1185">Reference proteome</keyword>
<dbReference type="SUPFAM" id="SSF89082">
    <property type="entry name" value="Antibiotic binding domain of TipA-like multidrug resistance regulators"/>
    <property type="match status" value="1"/>
</dbReference>
<keyword evidence="3" id="KW-0010">Activator</keyword>
<sequence length="271" mass="30674">MGYPVGQVSAFAGVTVRTLHHYDRTGLLRPSDRSPAGYRLYSDADLARLQQILFYRELGFPLDEIATILAAPQANALDQLRARHRRLTEEINRLQRLVEVAEQAMEVQQTGVRLTPQERFEVFGEIAFDLTYATDAERKWHNSDGYRRSMARAATHSKDDWAQIMAEAADWRARLTAAFDAGEPADGERAMDLAEEHRRHLTRWFTPCPTDMHGRIADDFAADPRAFALLVPPTEQRPGLAPYLRTAVHANAVRQSPPAPTVEPDDRLHRP</sequence>
<dbReference type="RefSeq" id="WP_073442948.1">
    <property type="nucleotide sequence ID" value="NZ_LJSN01000002.1"/>
</dbReference>
<evidence type="ECO:0000256" key="4">
    <source>
        <dbReference type="ARBA" id="ARBA00023163"/>
    </source>
</evidence>
<dbReference type="PROSITE" id="PS00552">
    <property type="entry name" value="HTH_MERR_1"/>
    <property type="match status" value="1"/>
</dbReference>
<keyword evidence="1" id="KW-0805">Transcription regulation</keyword>
<dbReference type="Proteomes" id="UP000236047">
    <property type="component" value="Unassembled WGS sequence"/>
</dbReference>
<dbReference type="InterPro" id="IPR009061">
    <property type="entry name" value="DNA-bd_dom_put_sf"/>
</dbReference>
<dbReference type="Gene3D" id="1.10.1660.10">
    <property type="match status" value="1"/>
</dbReference>
<keyword evidence="5" id="KW-0175">Coiled coil</keyword>
<dbReference type="CDD" id="cd01106">
    <property type="entry name" value="HTH_TipAL-Mta"/>
    <property type="match status" value="1"/>
</dbReference>
<dbReference type="InterPro" id="IPR012925">
    <property type="entry name" value="TipAS_dom"/>
</dbReference>
<dbReference type="EMBL" id="LJSN01000002">
    <property type="protein sequence ID" value="PNE42769.1"/>
    <property type="molecule type" value="Genomic_DNA"/>
</dbReference>
<dbReference type="SUPFAM" id="SSF46955">
    <property type="entry name" value="Putative DNA-binding domain"/>
    <property type="match status" value="1"/>
</dbReference>
<dbReference type="InterPro" id="IPR047057">
    <property type="entry name" value="MerR_fam"/>
</dbReference>
<evidence type="ECO:0000259" key="7">
    <source>
        <dbReference type="PROSITE" id="PS50937"/>
    </source>
</evidence>
<organism evidence="8 9">
    <name type="scientific">Streptomyces noursei</name>
    <name type="common">Streptomyces albulus</name>
    <dbReference type="NCBI Taxonomy" id="1971"/>
    <lineage>
        <taxon>Bacteria</taxon>
        <taxon>Bacillati</taxon>
        <taxon>Actinomycetota</taxon>
        <taxon>Actinomycetes</taxon>
        <taxon>Kitasatosporales</taxon>
        <taxon>Streptomycetaceae</taxon>
        <taxon>Streptomyces</taxon>
    </lineage>
</organism>
<evidence type="ECO:0000256" key="6">
    <source>
        <dbReference type="SAM" id="MobiDB-lite"/>
    </source>
</evidence>
<gene>
    <name evidence="8" type="ORF">AOB60_20460</name>
</gene>
<dbReference type="AlphaFoldDB" id="A0A2N8PP19"/>
<dbReference type="InterPro" id="IPR000551">
    <property type="entry name" value="MerR-type_HTH_dom"/>
</dbReference>
<comment type="caution">
    <text evidence="8">The sequence shown here is derived from an EMBL/GenBank/DDBJ whole genome shotgun (WGS) entry which is preliminary data.</text>
</comment>
<name>A0A2N8PP19_STRNR</name>
<dbReference type="PANTHER" id="PTHR30204">
    <property type="entry name" value="REDOX-CYCLING DRUG-SENSING TRANSCRIPTIONAL ACTIVATOR SOXR"/>
    <property type="match status" value="1"/>
</dbReference>
<proteinExistence type="predicted"/>
<keyword evidence="2" id="KW-0238">DNA-binding</keyword>